<evidence type="ECO:0000313" key="2">
    <source>
        <dbReference type="Proteomes" id="UP000825729"/>
    </source>
</evidence>
<proteinExistence type="predicted"/>
<keyword evidence="2" id="KW-1185">Reference proteome</keyword>
<reference evidence="1 2" key="1">
    <citation type="submission" date="2021-07" db="EMBL/GenBank/DDBJ databases">
        <title>The Aristolochia fimbriata genome: insights into angiosperm evolution, floral development and chemical biosynthesis.</title>
        <authorList>
            <person name="Jiao Y."/>
        </authorList>
    </citation>
    <scope>NUCLEOTIDE SEQUENCE [LARGE SCALE GENOMIC DNA]</scope>
    <source>
        <strain evidence="1">IBCAS-2021</strain>
        <tissue evidence="1">Leaf</tissue>
    </source>
</reference>
<name>A0AAV7EXL8_ARIFI</name>
<dbReference type="Proteomes" id="UP000825729">
    <property type="component" value="Unassembled WGS sequence"/>
</dbReference>
<dbReference type="AlphaFoldDB" id="A0AAV7EXL8"/>
<accession>A0AAV7EXL8</accession>
<organism evidence="1 2">
    <name type="scientific">Aristolochia fimbriata</name>
    <name type="common">White veined hardy Dutchman's pipe vine</name>
    <dbReference type="NCBI Taxonomy" id="158543"/>
    <lineage>
        <taxon>Eukaryota</taxon>
        <taxon>Viridiplantae</taxon>
        <taxon>Streptophyta</taxon>
        <taxon>Embryophyta</taxon>
        <taxon>Tracheophyta</taxon>
        <taxon>Spermatophyta</taxon>
        <taxon>Magnoliopsida</taxon>
        <taxon>Magnoliidae</taxon>
        <taxon>Piperales</taxon>
        <taxon>Aristolochiaceae</taxon>
        <taxon>Aristolochia</taxon>
    </lineage>
</organism>
<sequence>MASVLQLVGAFVMRRSWTVILDESFLSQCGVLMSFPWLIDEVVVVLQSRTGGIRTSPFRGSPIQGWHNGVRLVFVDGSFLCEHGVPMSFP</sequence>
<dbReference type="EMBL" id="JAINDJ010000003">
    <property type="protein sequence ID" value="KAG9453144.1"/>
    <property type="molecule type" value="Genomic_DNA"/>
</dbReference>
<evidence type="ECO:0008006" key="3">
    <source>
        <dbReference type="Google" id="ProtNLM"/>
    </source>
</evidence>
<gene>
    <name evidence="1" type="ORF">H6P81_006048</name>
</gene>
<evidence type="ECO:0000313" key="1">
    <source>
        <dbReference type="EMBL" id="KAG9453144.1"/>
    </source>
</evidence>
<protein>
    <recommendedName>
        <fullName evidence="3">Secreted protein</fullName>
    </recommendedName>
</protein>
<comment type="caution">
    <text evidence="1">The sequence shown here is derived from an EMBL/GenBank/DDBJ whole genome shotgun (WGS) entry which is preliminary data.</text>
</comment>